<comment type="caution">
    <text evidence="2">The sequence shown here is derived from an EMBL/GenBank/DDBJ whole genome shotgun (WGS) entry which is preliminary data.</text>
</comment>
<accession>A0ABQ5HK81</accession>
<sequence length="178" mass="20358">MAIPFLNGLGHTMETIDVEFEWKPPRCDTCKIFMHNDNQCPKAAKVVGPIKASDDSKLDATLNSRVNGKTSTSQPKDNKEAYISQHKHNSKKSSPLEETWRNTNDIGSLKHDNDSEEVENVFVENATFMGGKINTKKVKVPLKKTAHYFDKDDMEFDDMGYAVEEVEHENAYWFSYDY</sequence>
<feature type="compositionally biased region" description="Polar residues" evidence="1">
    <location>
        <begin position="61"/>
        <end position="75"/>
    </location>
</feature>
<evidence type="ECO:0000256" key="1">
    <source>
        <dbReference type="SAM" id="MobiDB-lite"/>
    </source>
</evidence>
<organism evidence="2 3">
    <name type="scientific">Tanacetum coccineum</name>
    <dbReference type="NCBI Taxonomy" id="301880"/>
    <lineage>
        <taxon>Eukaryota</taxon>
        <taxon>Viridiplantae</taxon>
        <taxon>Streptophyta</taxon>
        <taxon>Embryophyta</taxon>
        <taxon>Tracheophyta</taxon>
        <taxon>Spermatophyta</taxon>
        <taxon>Magnoliopsida</taxon>
        <taxon>eudicotyledons</taxon>
        <taxon>Gunneridae</taxon>
        <taxon>Pentapetalae</taxon>
        <taxon>asterids</taxon>
        <taxon>campanulids</taxon>
        <taxon>Asterales</taxon>
        <taxon>Asteraceae</taxon>
        <taxon>Asteroideae</taxon>
        <taxon>Anthemideae</taxon>
        <taxon>Anthemidinae</taxon>
        <taxon>Tanacetum</taxon>
    </lineage>
</organism>
<gene>
    <name evidence="2" type="ORF">Tco_1069998</name>
</gene>
<dbReference type="Proteomes" id="UP001151760">
    <property type="component" value="Unassembled WGS sequence"/>
</dbReference>
<proteinExistence type="predicted"/>
<evidence type="ECO:0008006" key="4">
    <source>
        <dbReference type="Google" id="ProtNLM"/>
    </source>
</evidence>
<name>A0ABQ5HK81_9ASTR</name>
<evidence type="ECO:0000313" key="2">
    <source>
        <dbReference type="EMBL" id="GJT88281.1"/>
    </source>
</evidence>
<reference evidence="2" key="1">
    <citation type="journal article" date="2022" name="Int. J. Mol. Sci.">
        <title>Draft Genome of Tanacetum Coccineum: Genomic Comparison of Closely Related Tanacetum-Family Plants.</title>
        <authorList>
            <person name="Yamashiro T."/>
            <person name="Shiraishi A."/>
            <person name="Nakayama K."/>
            <person name="Satake H."/>
        </authorList>
    </citation>
    <scope>NUCLEOTIDE SEQUENCE</scope>
</reference>
<reference evidence="2" key="2">
    <citation type="submission" date="2022-01" db="EMBL/GenBank/DDBJ databases">
        <authorList>
            <person name="Yamashiro T."/>
            <person name="Shiraishi A."/>
            <person name="Satake H."/>
            <person name="Nakayama K."/>
        </authorList>
    </citation>
    <scope>NUCLEOTIDE SEQUENCE</scope>
</reference>
<keyword evidence="3" id="KW-1185">Reference proteome</keyword>
<feature type="region of interest" description="Disordered" evidence="1">
    <location>
        <begin position="58"/>
        <end position="112"/>
    </location>
</feature>
<evidence type="ECO:0000313" key="3">
    <source>
        <dbReference type="Proteomes" id="UP001151760"/>
    </source>
</evidence>
<dbReference type="EMBL" id="BQNB010019716">
    <property type="protein sequence ID" value="GJT88281.1"/>
    <property type="molecule type" value="Genomic_DNA"/>
</dbReference>
<protein>
    <recommendedName>
        <fullName evidence="4">Zinc knuckle CX2CX4HX4C</fullName>
    </recommendedName>
</protein>